<protein>
    <submittedName>
        <fullName evidence="1">Uncharacterized protein</fullName>
    </submittedName>
</protein>
<accession>A0ABW9ZXV9</accession>
<dbReference type="Proteomes" id="UP000753802">
    <property type="component" value="Unassembled WGS sequence"/>
</dbReference>
<name>A0ABW9ZXV9_9BACT</name>
<reference evidence="1 2" key="1">
    <citation type="submission" date="2020-01" db="EMBL/GenBank/DDBJ databases">
        <title>Genome analysis.</title>
        <authorList>
            <person name="Wu S."/>
            <person name="Wang G."/>
        </authorList>
    </citation>
    <scope>NUCLEOTIDE SEQUENCE [LARGE SCALE GENOMIC DNA]</scope>
    <source>
        <strain evidence="1 2">SYL130</strain>
    </source>
</reference>
<evidence type="ECO:0000313" key="1">
    <source>
        <dbReference type="EMBL" id="NCI50547.1"/>
    </source>
</evidence>
<sequence>MSINIAEEVQKRLSFPPLQKIDPNTENTRQETNDMVYPATQAAVMVAVAGLYKLTRTTEGSVKLLSSGKHAWLKEVYADQYPSTLMHVAKYTSGSLQEIESLVERAADAAVLILHEQLAGNVNADGVMNFMSGQRDHILVYLPAGLHLGEMLHDSTLDDNTNKMEGPVSSLMHKIENIFSEGK</sequence>
<proteinExistence type="predicted"/>
<evidence type="ECO:0000313" key="2">
    <source>
        <dbReference type="Proteomes" id="UP000753802"/>
    </source>
</evidence>
<comment type="caution">
    <text evidence="1">The sequence shown here is derived from an EMBL/GenBank/DDBJ whole genome shotgun (WGS) entry which is preliminary data.</text>
</comment>
<dbReference type="EMBL" id="JAACJS010000015">
    <property type="protein sequence ID" value="NCI50547.1"/>
    <property type="molecule type" value="Genomic_DNA"/>
</dbReference>
<organism evidence="1 2">
    <name type="scientific">Sediminibacterium roseum</name>
    <dbReference type="NCBI Taxonomy" id="1978412"/>
    <lineage>
        <taxon>Bacteria</taxon>
        <taxon>Pseudomonadati</taxon>
        <taxon>Bacteroidota</taxon>
        <taxon>Chitinophagia</taxon>
        <taxon>Chitinophagales</taxon>
        <taxon>Chitinophagaceae</taxon>
        <taxon>Sediminibacterium</taxon>
    </lineage>
</organism>
<keyword evidence="2" id="KW-1185">Reference proteome</keyword>
<gene>
    <name evidence="1" type="ORF">GWC95_11475</name>
</gene>
<dbReference type="RefSeq" id="WP_161818866.1">
    <property type="nucleotide sequence ID" value="NZ_JAACJS010000015.1"/>
</dbReference>